<dbReference type="AlphaFoldDB" id="A0A444I7A6"/>
<dbReference type="InterPro" id="IPR050368">
    <property type="entry name" value="ClC-type_chloride_channel"/>
</dbReference>
<comment type="subcellular location">
    <subcellularLocation>
        <location evidence="1">Membrane</location>
        <topology evidence="1">Multi-pass membrane protein</topology>
    </subcellularLocation>
</comment>
<evidence type="ECO:0000256" key="6">
    <source>
        <dbReference type="ARBA" id="ARBA00023136"/>
    </source>
</evidence>
<protein>
    <submittedName>
        <fullName evidence="10">Uncharacterized protein</fullName>
    </submittedName>
</protein>
<sequence length="84" mass="8691">MRMPFLETITHSLLQMVTVALGSPLGGEVAPREWGALTAQRIAELAKQSPDDARVLIACGAGGGLAAVYDVPAAGAVFVMEVLL</sequence>
<keyword evidence="9" id="KW-0407">Ion channel</keyword>
<evidence type="ECO:0000256" key="4">
    <source>
        <dbReference type="ARBA" id="ARBA00022989"/>
    </source>
</evidence>
<evidence type="ECO:0000256" key="7">
    <source>
        <dbReference type="ARBA" id="ARBA00023173"/>
    </source>
</evidence>
<gene>
    <name evidence="10" type="ORF">EHI47_07235</name>
</gene>
<dbReference type="Gene3D" id="1.10.3080.10">
    <property type="entry name" value="Clc chloride channel"/>
    <property type="match status" value="1"/>
</dbReference>
<keyword evidence="2" id="KW-0813">Transport</keyword>
<accession>A0A444I7A6</accession>
<dbReference type="Pfam" id="PF00654">
    <property type="entry name" value="Voltage_CLC"/>
    <property type="match status" value="1"/>
</dbReference>
<dbReference type="PANTHER" id="PTHR43427">
    <property type="entry name" value="CHLORIDE CHANNEL PROTEIN CLC-E"/>
    <property type="match status" value="1"/>
</dbReference>
<proteinExistence type="predicted"/>
<dbReference type="InterPro" id="IPR001807">
    <property type="entry name" value="ClC"/>
</dbReference>
<dbReference type="SUPFAM" id="SSF81340">
    <property type="entry name" value="Clc chloride channel"/>
    <property type="match status" value="1"/>
</dbReference>
<keyword evidence="8" id="KW-0868">Chloride</keyword>
<dbReference type="EMBL" id="SBHX01000017">
    <property type="protein sequence ID" value="RWX34185.1"/>
    <property type="molecule type" value="Genomic_DNA"/>
</dbReference>
<keyword evidence="7" id="KW-0869">Chloride channel</keyword>
<dbReference type="GO" id="GO:0034707">
    <property type="term" value="C:chloride channel complex"/>
    <property type="evidence" value="ECO:0007669"/>
    <property type="project" value="UniProtKB-KW"/>
</dbReference>
<name>A0A444I7A6_RHILE</name>
<evidence type="ECO:0000256" key="1">
    <source>
        <dbReference type="ARBA" id="ARBA00004141"/>
    </source>
</evidence>
<dbReference type="Proteomes" id="UP000283817">
    <property type="component" value="Unassembled WGS sequence"/>
</dbReference>
<evidence type="ECO:0000256" key="3">
    <source>
        <dbReference type="ARBA" id="ARBA00022692"/>
    </source>
</evidence>
<keyword evidence="4" id="KW-1133">Transmembrane helix</keyword>
<evidence type="ECO:0000256" key="2">
    <source>
        <dbReference type="ARBA" id="ARBA00022448"/>
    </source>
</evidence>
<dbReference type="PANTHER" id="PTHR43427:SF6">
    <property type="entry name" value="CHLORIDE CHANNEL PROTEIN CLC-E"/>
    <property type="match status" value="1"/>
</dbReference>
<evidence type="ECO:0000313" key="10">
    <source>
        <dbReference type="EMBL" id="RWX34185.1"/>
    </source>
</evidence>
<reference evidence="10 11" key="1">
    <citation type="submission" date="2019-01" db="EMBL/GenBank/DDBJ databases">
        <title>RHIZO-ID as a novel technology for direct rhizobia identification.</title>
        <authorList>
            <person name="De Meyer S.E."/>
        </authorList>
    </citation>
    <scope>NUCLEOTIDE SEQUENCE [LARGE SCALE GENOMIC DNA]</scope>
    <source>
        <strain evidence="10 11">WSM448</strain>
    </source>
</reference>
<evidence type="ECO:0000313" key="11">
    <source>
        <dbReference type="Proteomes" id="UP000283817"/>
    </source>
</evidence>
<evidence type="ECO:0000256" key="9">
    <source>
        <dbReference type="ARBA" id="ARBA00023303"/>
    </source>
</evidence>
<evidence type="ECO:0000256" key="8">
    <source>
        <dbReference type="ARBA" id="ARBA00023214"/>
    </source>
</evidence>
<keyword evidence="5" id="KW-0406">Ion transport</keyword>
<evidence type="ECO:0000256" key="5">
    <source>
        <dbReference type="ARBA" id="ARBA00023065"/>
    </source>
</evidence>
<keyword evidence="6" id="KW-0472">Membrane</keyword>
<keyword evidence="3" id="KW-0812">Transmembrane</keyword>
<organism evidence="10 11">
    <name type="scientific">Rhizobium leguminosarum</name>
    <dbReference type="NCBI Taxonomy" id="384"/>
    <lineage>
        <taxon>Bacteria</taxon>
        <taxon>Pseudomonadati</taxon>
        <taxon>Pseudomonadota</taxon>
        <taxon>Alphaproteobacteria</taxon>
        <taxon>Hyphomicrobiales</taxon>
        <taxon>Rhizobiaceae</taxon>
        <taxon>Rhizobium/Agrobacterium group</taxon>
        <taxon>Rhizobium</taxon>
    </lineage>
</organism>
<dbReference type="GO" id="GO:0005254">
    <property type="term" value="F:chloride channel activity"/>
    <property type="evidence" value="ECO:0007669"/>
    <property type="project" value="UniProtKB-KW"/>
</dbReference>
<comment type="caution">
    <text evidence="10">The sequence shown here is derived from an EMBL/GenBank/DDBJ whole genome shotgun (WGS) entry which is preliminary data.</text>
</comment>
<dbReference type="InterPro" id="IPR014743">
    <property type="entry name" value="Cl-channel_core"/>
</dbReference>